<dbReference type="PANTHER" id="PTHR31569">
    <property type="entry name" value="SWIM-TYPE DOMAIN-CONTAINING PROTEIN"/>
    <property type="match status" value="1"/>
</dbReference>
<dbReference type="EMBL" id="CAXKWB010036222">
    <property type="protein sequence ID" value="CAL4147745.1"/>
    <property type="molecule type" value="Genomic_DNA"/>
</dbReference>
<gene>
    <name evidence="1" type="ORF">MNOR_LOCUS30114</name>
</gene>
<accession>A0AAV2RW04</accession>
<protein>
    <recommendedName>
        <fullName evidence="3">SWIM-type domain-containing protein</fullName>
    </recommendedName>
</protein>
<feature type="non-terminal residue" evidence="1">
    <location>
        <position position="1"/>
    </location>
</feature>
<evidence type="ECO:0008006" key="3">
    <source>
        <dbReference type="Google" id="ProtNLM"/>
    </source>
</evidence>
<keyword evidence="2" id="KW-1185">Reference proteome</keyword>
<evidence type="ECO:0000313" key="1">
    <source>
        <dbReference type="EMBL" id="CAL4147745.1"/>
    </source>
</evidence>
<dbReference type="Proteomes" id="UP001497623">
    <property type="component" value="Unassembled WGS sequence"/>
</dbReference>
<organism evidence="1 2">
    <name type="scientific">Meganyctiphanes norvegica</name>
    <name type="common">Northern krill</name>
    <name type="synonym">Thysanopoda norvegica</name>
    <dbReference type="NCBI Taxonomy" id="48144"/>
    <lineage>
        <taxon>Eukaryota</taxon>
        <taxon>Metazoa</taxon>
        <taxon>Ecdysozoa</taxon>
        <taxon>Arthropoda</taxon>
        <taxon>Crustacea</taxon>
        <taxon>Multicrustacea</taxon>
        <taxon>Malacostraca</taxon>
        <taxon>Eumalacostraca</taxon>
        <taxon>Eucarida</taxon>
        <taxon>Euphausiacea</taxon>
        <taxon>Euphausiidae</taxon>
        <taxon>Meganyctiphanes</taxon>
    </lineage>
</organism>
<dbReference type="PANTHER" id="PTHR31569:SF4">
    <property type="entry name" value="SWIM-TYPE DOMAIN-CONTAINING PROTEIN"/>
    <property type="match status" value="1"/>
</dbReference>
<reference evidence="1 2" key="1">
    <citation type="submission" date="2024-05" db="EMBL/GenBank/DDBJ databases">
        <authorList>
            <person name="Wallberg A."/>
        </authorList>
    </citation>
    <scope>NUCLEOTIDE SEQUENCE [LARGE SCALE GENOMIC DNA]</scope>
</reference>
<name>A0AAV2RW04_MEGNR</name>
<dbReference type="AlphaFoldDB" id="A0AAV2RW04"/>
<dbReference type="InterPro" id="IPR052579">
    <property type="entry name" value="Zinc_finger_SWIM"/>
</dbReference>
<feature type="non-terminal residue" evidence="1">
    <location>
        <position position="682"/>
    </location>
</feature>
<comment type="caution">
    <text evidence="1">The sequence shown here is derived from an EMBL/GenBank/DDBJ whole genome shotgun (WGS) entry which is preliminary data.</text>
</comment>
<proteinExistence type="predicted"/>
<sequence length="682" mass="78035">KYFFRILKLQPEMDLIQEKHSICYMSLADAFLCRLRQEAESRTKCRLQKGIGVDVLPVYGKRVSFMAEYLSKLYEQKKGMFCKPKTFSRQIIYECERSNPCRGTSSGDPTKTRANGCSAYVSFMFEEGATITACIIRYRLTHNGHDLANREESKVNRIDNTLKIIIEDKISQEINTNEILAEISRWNKVKGNVDHKDRRFFPSRQDIMQLALSMKKPAKNEIVATSELTKNKKRIEKDANSDGLSRLVKSELRDCCIFYQSRTTTGTNPRPLIIVLQNPEQIGTFSLNGHHIIFIDKNYEGLCEYGSAVYVLIVINDGGNPCPIAYIVTSTDDDVVLGEALQKLKAKCPEVKPKAFLIDCDLRHFATVINNVYKESEILIPWYQIMQRVHSWLMKSPVKEKEHADVRKVILQDLLEVKNSLSKSALDITVSEMREQIQFDDFTSMLRNDWLSCSPKWCKYGRTSFLENISFDRIFMKLQHQFLKGLHTKRAVEELVHLIADNITEYRNFGIGLVNMCVVLEGTASEQAQSLLQQGWSMLITWEDRWCAHVPCHNTPNTAYKVNLLTLDCQCPVQSFIGMCVHLYLLFTISQSRDGPTPEQERYRLASEAFENSDFIMDDDSCITLHNKSMCVTQINNRICTCPASDFNVECVGMILLKIAEGIEEAVTYSVNSIVKANSIES</sequence>
<evidence type="ECO:0000313" key="2">
    <source>
        <dbReference type="Proteomes" id="UP001497623"/>
    </source>
</evidence>